<evidence type="ECO:0000313" key="3">
    <source>
        <dbReference type="Proteomes" id="UP001153269"/>
    </source>
</evidence>
<name>A0A9N7V8G2_PLEPL</name>
<protein>
    <submittedName>
        <fullName evidence="2">Uncharacterized protein</fullName>
    </submittedName>
</protein>
<proteinExistence type="predicted"/>
<dbReference type="Proteomes" id="UP001153269">
    <property type="component" value="Unassembled WGS sequence"/>
</dbReference>
<reference evidence="2" key="1">
    <citation type="submission" date="2020-03" db="EMBL/GenBank/DDBJ databases">
        <authorList>
            <person name="Weist P."/>
        </authorList>
    </citation>
    <scope>NUCLEOTIDE SEQUENCE</scope>
</reference>
<evidence type="ECO:0000313" key="2">
    <source>
        <dbReference type="EMBL" id="CAB1444798.1"/>
    </source>
</evidence>
<sequence>MNIVRPPSITHLDPIVSCPDIRQSSGAHGRRERERRGRRALRLPGHVRKHLLDSLFLQSLWELKVQPRHSSPPYRENSFHTAPITLTRMSFGP</sequence>
<evidence type="ECO:0000256" key="1">
    <source>
        <dbReference type="SAM" id="MobiDB-lite"/>
    </source>
</evidence>
<accession>A0A9N7V8G2</accession>
<comment type="caution">
    <text evidence="2">The sequence shown here is derived from an EMBL/GenBank/DDBJ whole genome shotgun (WGS) entry which is preliminary data.</text>
</comment>
<organism evidence="2 3">
    <name type="scientific">Pleuronectes platessa</name>
    <name type="common">European plaice</name>
    <dbReference type="NCBI Taxonomy" id="8262"/>
    <lineage>
        <taxon>Eukaryota</taxon>
        <taxon>Metazoa</taxon>
        <taxon>Chordata</taxon>
        <taxon>Craniata</taxon>
        <taxon>Vertebrata</taxon>
        <taxon>Euteleostomi</taxon>
        <taxon>Actinopterygii</taxon>
        <taxon>Neopterygii</taxon>
        <taxon>Teleostei</taxon>
        <taxon>Neoteleostei</taxon>
        <taxon>Acanthomorphata</taxon>
        <taxon>Carangaria</taxon>
        <taxon>Pleuronectiformes</taxon>
        <taxon>Pleuronectoidei</taxon>
        <taxon>Pleuronectidae</taxon>
        <taxon>Pleuronectes</taxon>
    </lineage>
</organism>
<dbReference type="EMBL" id="CADEAL010003447">
    <property type="protein sequence ID" value="CAB1444798.1"/>
    <property type="molecule type" value="Genomic_DNA"/>
</dbReference>
<keyword evidence="3" id="KW-1185">Reference proteome</keyword>
<gene>
    <name evidence="2" type="ORF">PLEPLA_LOCUS32516</name>
</gene>
<dbReference type="AlphaFoldDB" id="A0A9N7V8G2"/>
<feature type="region of interest" description="Disordered" evidence="1">
    <location>
        <begin position="1"/>
        <end position="40"/>
    </location>
</feature>